<evidence type="ECO:0000313" key="15">
    <source>
        <dbReference type="EMBL" id="VTJ61526.1"/>
    </source>
</evidence>
<feature type="transmembrane region" description="Helical" evidence="12">
    <location>
        <begin position="148"/>
        <end position="172"/>
    </location>
</feature>
<feature type="domain" description="G-protein coupled receptors family 1 profile" evidence="13">
    <location>
        <begin position="98"/>
        <end position="347"/>
    </location>
</feature>
<dbReference type="Proteomes" id="UP000662637">
    <property type="component" value="Unassembled WGS sequence"/>
</dbReference>
<dbReference type="InterPro" id="IPR000725">
    <property type="entry name" value="Olfact_rcpt"/>
</dbReference>
<dbReference type="PROSITE" id="PS00237">
    <property type="entry name" value="G_PROTEIN_RECEP_F1_1"/>
    <property type="match status" value="1"/>
</dbReference>
<evidence type="ECO:0000256" key="5">
    <source>
        <dbReference type="ARBA" id="ARBA00022725"/>
    </source>
</evidence>
<feature type="transmembrane region" description="Helical" evidence="12">
    <location>
        <begin position="117"/>
        <end position="136"/>
    </location>
</feature>
<evidence type="ECO:0000256" key="6">
    <source>
        <dbReference type="ARBA" id="ARBA00022989"/>
    </source>
</evidence>
<dbReference type="Gene3D" id="1.20.1070.10">
    <property type="entry name" value="Rhodopsin 7-helix transmembrane proteins"/>
    <property type="match status" value="1"/>
</dbReference>
<name>A0A5E4AXG7_MARMO</name>
<keyword evidence="2 12" id="KW-1003">Cell membrane</keyword>
<organism evidence="15 16">
    <name type="scientific">Marmota monax</name>
    <name type="common">Woodchuck</name>
    <dbReference type="NCBI Taxonomy" id="9995"/>
    <lineage>
        <taxon>Eukaryota</taxon>
        <taxon>Metazoa</taxon>
        <taxon>Chordata</taxon>
        <taxon>Craniata</taxon>
        <taxon>Vertebrata</taxon>
        <taxon>Euteleostomi</taxon>
        <taxon>Mammalia</taxon>
        <taxon>Eutheria</taxon>
        <taxon>Euarchontoglires</taxon>
        <taxon>Glires</taxon>
        <taxon>Rodentia</taxon>
        <taxon>Sciuromorpha</taxon>
        <taxon>Sciuridae</taxon>
        <taxon>Xerinae</taxon>
        <taxon>Marmotini</taxon>
        <taxon>Marmota</taxon>
    </lineage>
</organism>
<evidence type="ECO:0000256" key="8">
    <source>
        <dbReference type="ARBA" id="ARBA00023136"/>
    </source>
</evidence>
<gene>
    <name evidence="14" type="ORF">GHT09_003991</name>
    <name evidence="15" type="ORF">MONAX_5E013237</name>
</gene>
<dbReference type="FunFam" id="1.20.1070.10:FF:000009">
    <property type="entry name" value="Olfactory receptor"/>
    <property type="match status" value="1"/>
</dbReference>
<dbReference type="PANTHER" id="PTHR48001">
    <property type="entry name" value="OLFACTORY RECEPTOR"/>
    <property type="match status" value="1"/>
</dbReference>
<feature type="transmembrane region" description="Helical" evidence="12">
    <location>
        <begin position="83"/>
        <end position="105"/>
    </location>
</feature>
<keyword evidence="5 12" id="KW-0552">Olfaction</keyword>
<keyword evidence="3 12" id="KW-0716">Sensory transduction</keyword>
<accession>A0A5E4AXG7</accession>
<dbReference type="GO" id="GO:0004930">
    <property type="term" value="F:G protein-coupled receptor activity"/>
    <property type="evidence" value="ECO:0007669"/>
    <property type="project" value="UniProtKB-KW"/>
</dbReference>
<feature type="transmembrane region" description="Helical" evidence="12">
    <location>
        <begin position="257"/>
        <end position="276"/>
    </location>
</feature>
<dbReference type="GO" id="GO:0004984">
    <property type="term" value="F:olfactory receptor activity"/>
    <property type="evidence" value="ECO:0007669"/>
    <property type="project" value="InterPro"/>
</dbReference>
<dbReference type="PRINTS" id="PR00237">
    <property type="entry name" value="GPCRRHODOPSN"/>
</dbReference>
<dbReference type="EMBL" id="CABDUW010000177">
    <property type="protein sequence ID" value="VTJ61526.1"/>
    <property type="molecule type" value="Genomic_DNA"/>
</dbReference>
<keyword evidence="10 11" id="KW-0807">Transducer</keyword>
<evidence type="ECO:0000256" key="10">
    <source>
        <dbReference type="ARBA" id="ARBA00023224"/>
    </source>
</evidence>
<proteinExistence type="inferred from homology"/>
<keyword evidence="8 12" id="KW-0472">Membrane</keyword>
<evidence type="ECO:0000256" key="3">
    <source>
        <dbReference type="ARBA" id="ARBA00022606"/>
    </source>
</evidence>
<sequence>MRYINCFLVYLTRKSLLITCFFLKQYAILHCDHELLLSSAPGFLTLLMKMLQMCSRSILAQNVTRVSEFQLLSLSEDPDLQQILFGLFLSMYLVTVLGNLLIILAISSDPHLHTPMYFFLSNLSLADIGFISTTVPNMIVNIQSHNELISYVGCLTQMSLFAIFICMDYMLLTVMAYDRFVAICHPLHYTVIMNPRLCGFSILVSFLLSVLDSQLHNLLILQITKFKNVEISSFFCDPSVLLNLSCNDTYSNNIGKYFFAAVYGFLPISGILFSYYKIMSSLLRIPSLGGKYKAFSTCGSHLAGVCLFLGTGSAVYLGSAASHSPRKAAVASVMYTVVTPMLNPFIYSLRNRDIKRALRRLIFVPVESGYNVCGKIQ</sequence>
<evidence type="ECO:0000256" key="12">
    <source>
        <dbReference type="RuleBase" id="RU363047"/>
    </source>
</evidence>
<feature type="transmembrane region" description="Helical" evidence="12">
    <location>
        <begin position="297"/>
        <end position="317"/>
    </location>
</feature>
<keyword evidence="16" id="KW-1185">Reference proteome</keyword>
<evidence type="ECO:0000259" key="13">
    <source>
        <dbReference type="PROSITE" id="PS50262"/>
    </source>
</evidence>
<keyword evidence="6 12" id="KW-1133">Transmembrane helix</keyword>
<evidence type="ECO:0000256" key="9">
    <source>
        <dbReference type="ARBA" id="ARBA00023170"/>
    </source>
</evidence>
<feature type="transmembrane region" description="Helical" evidence="12">
    <location>
        <begin position="193"/>
        <end position="211"/>
    </location>
</feature>
<evidence type="ECO:0000256" key="1">
    <source>
        <dbReference type="ARBA" id="ARBA00004651"/>
    </source>
</evidence>
<dbReference type="PROSITE" id="PS50262">
    <property type="entry name" value="G_PROTEIN_RECEP_F1_2"/>
    <property type="match status" value="1"/>
</dbReference>
<dbReference type="Proteomes" id="UP000335636">
    <property type="component" value="Unassembled WGS sequence"/>
</dbReference>
<dbReference type="EMBL" id="WJEC01007913">
    <property type="protein sequence ID" value="KAF7465438.1"/>
    <property type="molecule type" value="Genomic_DNA"/>
</dbReference>
<keyword evidence="9 11" id="KW-0675">Receptor</keyword>
<dbReference type="InterPro" id="IPR017452">
    <property type="entry name" value="GPCR_Rhodpsn_7TM"/>
</dbReference>
<dbReference type="InterPro" id="IPR000276">
    <property type="entry name" value="GPCR_Rhodpsn"/>
</dbReference>
<reference evidence="14" key="2">
    <citation type="submission" date="2020-08" db="EMBL/GenBank/DDBJ databases">
        <authorList>
            <person name="Shumante A."/>
            <person name="Zimin A.V."/>
            <person name="Puiu D."/>
            <person name="Salzberg S.L."/>
        </authorList>
    </citation>
    <scope>NUCLEOTIDE SEQUENCE</scope>
    <source>
        <strain evidence="14">WC2-LM</strain>
        <tissue evidence="14">Liver</tissue>
    </source>
</reference>
<dbReference type="Pfam" id="PF13853">
    <property type="entry name" value="7tm_4"/>
    <property type="match status" value="1"/>
</dbReference>
<dbReference type="PRINTS" id="PR00245">
    <property type="entry name" value="OLFACTORYR"/>
</dbReference>
<dbReference type="CDD" id="cd15234">
    <property type="entry name" value="7tmA_OR7-like"/>
    <property type="match status" value="1"/>
</dbReference>
<evidence type="ECO:0000256" key="2">
    <source>
        <dbReference type="ARBA" id="ARBA00022475"/>
    </source>
</evidence>
<evidence type="ECO:0000313" key="16">
    <source>
        <dbReference type="Proteomes" id="UP000335636"/>
    </source>
</evidence>
<comment type="subcellular location">
    <subcellularLocation>
        <location evidence="1 12">Cell membrane</location>
        <topology evidence="1 12">Multi-pass membrane protein</topology>
    </subcellularLocation>
</comment>
<dbReference type="GO" id="GO:0005886">
    <property type="term" value="C:plasma membrane"/>
    <property type="evidence" value="ECO:0007669"/>
    <property type="project" value="UniProtKB-SubCell"/>
</dbReference>
<evidence type="ECO:0000256" key="4">
    <source>
        <dbReference type="ARBA" id="ARBA00022692"/>
    </source>
</evidence>
<evidence type="ECO:0000256" key="7">
    <source>
        <dbReference type="ARBA" id="ARBA00023040"/>
    </source>
</evidence>
<protein>
    <recommendedName>
        <fullName evidence="12">Olfactory receptor</fullName>
    </recommendedName>
</protein>
<comment type="similarity">
    <text evidence="11">Belongs to the G-protein coupled receptor 1 family.</text>
</comment>
<evidence type="ECO:0000256" key="11">
    <source>
        <dbReference type="RuleBase" id="RU000688"/>
    </source>
</evidence>
<dbReference type="AlphaFoldDB" id="A0A5E4AXG7"/>
<feature type="transmembrane region" description="Helical" evidence="12">
    <location>
        <begin position="329"/>
        <end position="349"/>
    </location>
</feature>
<keyword evidence="4 11" id="KW-0812">Transmembrane</keyword>
<dbReference type="SUPFAM" id="SSF81321">
    <property type="entry name" value="Family A G protein-coupled receptor-like"/>
    <property type="match status" value="1"/>
</dbReference>
<keyword evidence="7 11" id="KW-0297">G-protein coupled receptor</keyword>
<evidence type="ECO:0000313" key="14">
    <source>
        <dbReference type="EMBL" id="KAF7465438.1"/>
    </source>
</evidence>
<reference evidence="15 16" key="1">
    <citation type="submission" date="2019-04" db="EMBL/GenBank/DDBJ databases">
        <authorList>
            <person name="Alioto T."/>
            <person name="Alioto T."/>
        </authorList>
    </citation>
    <scope>NUCLEOTIDE SEQUENCE [LARGE SCALE GENOMIC DNA]</scope>
</reference>